<evidence type="ECO:0000313" key="2">
    <source>
        <dbReference type="EMBL" id="RKO27524.1"/>
    </source>
</evidence>
<protein>
    <submittedName>
        <fullName evidence="2">Nuclear transport factor 2 family protein</fullName>
    </submittedName>
</protein>
<dbReference type="RefSeq" id="WP_013600821.1">
    <property type="nucleotide sequence ID" value="NZ_RBNH01000001.1"/>
</dbReference>
<dbReference type="InterPro" id="IPR037401">
    <property type="entry name" value="SnoaL-like"/>
</dbReference>
<dbReference type="Gene3D" id="3.10.450.50">
    <property type="match status" value="1"/>
</dbReference>
<accession>A0A3B0FRF6</accession>
<proteinExistence type="predicted"/>
<dbReference type="InterPro" id="IPR032710">
    <property type="entry name" value="NTF2-like_dom_sf"/>
</dbReference>
<organism evidence="2 3">
    <name type="scientific">Pseudarthrobacter phenanthrenivorans</name>
    <name type="common">Arthrobacter phenanthrenivorans</name>
    <dbReference type="NCBI Taxonomy" id="361575"/>
    <lineage>
        <taxon>Bacteria</taxon>
        <taxon>Bacillati</taxon>
        <taxon>Actinomycetota</taxon>
        <taxon>Actinomycetes</taxon>
        <taxon>Micrococcales</taxon>
        <taxon>Micrococcaceae</taxon>
        <taxon>Pseudarthrobacter</taxon>
    </lineage>
</organism>
<dbReference type="PANTHER" id="PTHR41252">
    <property type="entry name" value="BLR2505 PROTEIN"/>
    <property type="match status" value="1"/>
</dbReference>
<dbReference type="SUPFAM" id="SSF54427">
    <property type="entry name" value="NTF2-like"/>
    <property type="match status" value="1"/>
</dbReference>
<name>A0A3B0FRF6_PSEPS</name>
<feature type="domain" description="SnoaL-like" evidence="1">
    <location>
        <begin position="12"/>
        <end position="120"/>
    </location>
</feature>
<dbReference type="PANTHER" id="PTHR41252:SF1">
    <property type="entry name" value="BLR2505 PROTEIN"/>
    <property type="match status" value="1"/>
</dbReference>
<gene>
    <name evidence="2" type="ORF">D7Z96_00880</name>
</gene>
<evidence type="ECO:0000259" key="1">
    <source>
        <dbReference type="Pfam" id="PF12680"/>
    </source>
</evidence>
<comment type="caution">
    <text evidence="2">The sequence shown here is derived from an EMBL/GenBank/DDBJ whole genome shotgun (WGS) entry which is preliminary data.</text>
</comment>
<dbReference type="AlphaFoldDB" id="A0A3B0FRF6"/>
<dbReference type="Proteomes" id="UP000273159">
    <property type="component" value="Unassembled WGS sequence"/>
</dbReference>
<dbReference type="EMBL" id="RBNH01000001">
    <property type="protein sequence ID" value="RKO27524.1"/>
    <property type="molecule type" value="Genomic_DNA"/>
</dbReference>
<evidence type="ECO:0000313" key="3">
    <source>
        <dbReference type="Proteomes" id="UP000273159"/>
    </source>
</evidence>
<reference evidence="3" key="2">
    <citation type="submission" date="2018-10" db="EMBL/GenBank/DDBJ databases">
        <authorList>
            <person name="Wang Y."/>
            <person name="Wang J."/>
            <person name="Yang X."/>
            <person name="Wang Z."/>
            <person name="Huang Y."/>
        </authorList>
    </citation>
    <scope>NUCLEOTIDE SEQUENCE [LARGE SCALE GENOMIC DNA]</scope>
    <source>
        <strain evidence="3">J015</strain>
    </source>
</reference>
<sequence>MEQNREVTQSLVTTFLQKVGGQDADAIASLFSDIVDWNVPGNPALPWIGARTEKPQVADYFRTMWGQFAGPGSAVVHSILVDGSDAVVLATIANSSASTGRAFETPVAMHFHVEANRITKLHLYEDSWTVNKAFA</sequence>
<reference evidence="2 3" key="1">
    <citation type="submission" date="2018-10" db="EMBL/GenBank/DDBJ databases">
        <title>Genome-guide identification and characterization of bacteria that degrade polycyclic aromatic hydrocarbons and resist hexavalent chromium simultaneously.</title>
        <authorList>
            <person name="Feng H."/>
        </authorList>
    </citation>
    <scope>NUCLEOTIDE SEQUENCE [LARGE SCALE GENOMIC DNA]</scope>
    <source>
        <strain evidence="2 3">J015</strain>
    </source>
</reference>
<dbReference type="OMA" id="IDWHVPG"/>
<dbReference type="Pfam" id="PF12680">
    <property type="entry name" value="SnoaL_2"/>
    <property type="match status" value="1"/>
</dbReference>